<feature type="signal peptide" evidence="2">
    <location>
        <begin position="1"/>
        <end position="19"/>
    </location>
</feature>
<evidence type="ECO:0000256" key="1">
    <source>
        <dbReference type="SAM" id="MobiDB-lite"/>
    </source>
</evidence>
<gene>
    <name evidence="3" type="ORF">H6A20_00560</name>
</gene>
<protein>
    <submittedName>
        <fullName evidence="3">Extracellular solute-binding protein</fullName>
    </submittedName>
</protein>
<sequence>MKKKLVSVLLTAAMVATMAAGCGSSDGGSGDGGSDEGGSGKEMTYWSMWNSTESQAKVIQEAADAYEEETGIHINIEWKGRDMKTLIGTALEAGEDIDLFDDDYMRVVMNTKDYLVDLSTLEGEEEFESHVMPVILDKAKSWGDGKLYVVPYQVYTTGVWYNKDMWEEAGLTEDDKPTTFEEFKEVCQKIKDAGYNPLTCNSDSVNLIYGFQMARYIGQEAVLECFNNGDWANEPAALQAAEDIAELVDAGYFSPNAPAQYPDGQNEIGFGESCMVLNASWIPNEINVNTQADLEFGFFPWPSVEGGVDGAEASMVGAQGYGINKESDMQQEAFDFATMIATGDYDLEMASSVNSIPSDTENTEWPAAIADAEPYFKEMTKAYDWAVGLETNADFTPIINENVVKLIKGESTPDEFISAISAAQ</sequence>
<feature type="region of interest" description="Disordered" evidence="1">
    <location>
        <begin position="23"/>
        <end position="43"/>
    </location>
</feature>
<proteinExistence type="predicted"/>
<keyword evidence="2" id="KW-0732">Signal</keyword>
<evidence type="ECO:0000313" key="3">
    <source>
        <dbReference type="EMBL" id="MBM6947154.1"/>
    </source>
</evidence>
<dbReference type="PROSITE" id="PS51257">
    <property type="entry name" value="PROKAR_LIPOPROTEIN"/>
    <property type="match status" value="1"/>
</dbReference>
<feature type="chain" id="PRO_5039423186" evidence="2">
    <location>
        <begin position="20"/>
        <end position="424"/>
    </location>
</feature>
<dbReference type="Gene3D" id="3.40.190.10">
    <property type="entry name" value="Periplasmic binding protein-like II"/>
    <property type="match status" value="2"/>
</dbReference>
<comment type="caution">
    <text evidence="3">The sequence shown here is derived from an EMBL/GenBank/DDBJ whole genome shotgun (WGS) entry which is preliminary data.</text>
</comment>
<evidence type="ECO:0000256" key="2">
    <source>
        <dbReference type="SAM" id="SignalP"/>
    </source>
</evidence>
<dbReference type="PANTHER" id="PTHR43649">
    <property type="entry name" value="ARABINOSE-BINDING PROTEIN-RELATED"/>
    <property type="match status" value="1"/>
</dbReference>
<accession>A0A939BFU0</accession>
<name>A0A939BFU0_9CLOT</name>
<organism evidence="3 4">
    <name type="scientific">Mordavella massiliensis</name>
    <dbReference type="NCBI Taxonomy" id="1871024"/>
    <lineage>
        <taxon>Bacteria</taxon>
        <taxon>Bacillati</taxon>
        <taxon>Bacillota</taxon>
        <taxon>Clostridia</taxon>
        <taxon>Eubacteriales</taxon>
        <taxon>Clostridiaceae</taxon>
        <taxon>Mordavella</taxon>
    </lineage>
</organism>
<feature type="compositionally biased region" description="Gly residues" evidence="1">
    <location>
        <begin position="24"/>
        <end position="37"/>
    </location>
</feature>
<reference evidence="3" key="2">
    <citation type="journal article" date="2021" name="Sci. Rep.">
        <title>The distribution of antibiotic resistance genes in chicken gut microbiota commensals.</title>
        <authorList>
            <person name="Juricova H."/>
            <person name="Matiasovicova J."/>
            <person name="Kubasova T."/>
            <person name="Cejkova D."/>
            <person name="Rychlik I."/>
        </authorList>
    </citation>
    <scope>NUCLEOTIDE SEQUENCE</scope>
    <source>
        <strain evidence="3">An582</strain>
    </source>
</reference>
<dbReference type="InterPro" id="IPR006059">
    <property type="entry name" value="SBP"/>
</dbReference>
<dbReference type="RefSeq" id="WP_204905208.1">
    <property type="nucleotide sequence ID" value="NZ_JACJKS010000001.1"/>
</dbReference>
<dbReference type="Proteomes" id="UP000705508">
    <property type="component" value="Unassembled WGS sequence"/>
</dbReference>
<dbReference type="SUPFAM" id="SSF53850">
    <property type="entry name" value="Periplasmic binding protein-like II"/>
    <property type="match status" value="1"/>
</dbReference>
<dbReference type="AlphaFoldDB" id="A0A939BFU0"/>
<dbReference type="EMBL" id="JACJKS010000001">
    <property type="protein sequence ID" value="MBM6947154.1"/>
    <property type="molecule type" value="Genomic_DNA"/>
</dbReference>
<dbReference type="InterPro" id="IPR050490">
    <property type="entry name" value="Bact_solute-bd_prot1"/>
</dbReference>
<reference evidence="3" key="1">
    <citation type="submission" date="2020-08" db="EMBL/GenBank/DDBJ databases">
        <authorList>
            <person name="Cejkova D."/>
            <person name="Kubasova T."/>
            <person name="Jahodarova E."/>
            <person name="Rychlik I."/>
        </authorList>
    </citation>
    <scope>NUCLEOTIDE SEQUENCE</scope>
    <source>
        <strain evidence="3">An582</strain>
    </source>
</reference>
<dbReference type="Pfam" id="PF01547">
    <property type="entry name" value="SBP_bac_1"/>
    <property type="match status" value="1"/>
</dbReference>
<evidence type="ECO:0000313" key="4">
    <source>
        <dbReference type="Proteomes" id="UP000705508"/>
    </source>
</evidence>